<proteinExistence type="evidence at protein level"/>
<sequence length="10" mass="1216">DRVYVHPFAL</sequence>
<keyword id="KW-0903">Direct protein sequencing</keyword>
<reference key="1">
    <citation type="journal article" date="1993" name="Gen. Comp. Endocrinol.">
        <title>New angiotensin I isolated from a reptile, Alligator mississippiensis.</title>
        <authorList>
            <person name="Takei Y."/>
            <person name="Silldorff E.P."/>
            <person name="Hasegawa Y."/>
            <person name="Watanabe T.X."/>
            <person name="Nakajima K."/>
            <person name="Stephens G.A."/>
            <person name="Sakakibara S."/>
        </authorList>
    </citation>
    <scope>PROTEIN SEQUENCE</scope>
</reference>
<accession>Q9PS07</accession>
<name>Q9PS07_ALLMI</name>
<protein>
    <submittedName>
        <fullName>Angiotensin I, ANG I</fullName>
    </submittedName>
</protein>
<organism>
    <name type="scientific">Alligator mississippiensis</name>
    <name type="common">American alligator</name>
    <dbReference type="NCBI Taxonomy" id="8496"/>
    <lineage>
        <taxon>Eukaryota</taxon>
        <taxon>Metazoa</taxon>
        <taxon>Chordata</taxon>
        <taxon>Craniata</taxon>
        <taxon>Vertebrata</taxon>
        <taxon>Euteleostomi</taxon>
        <taxon>Archelosauria</taxon>
        <taxon>Archosauria</taxon>
        <taxon>Crocodylia</taxon>
        <taxon>Alligatoridae</taxon>
        <taxon>Alligatorinae</taxon>
        <taxon>Alligator</taxon>
    </lineage>
</organism>